<keyword evidence="12" id="KW-1185">Reference proteome</keyword>
<dbReference type="GO" id="GO:0016491">
    <property type="term" value="F:oxidoreductase activity"/>
    <property type="evidence" value="ECO:0007669"/>
    <property type="project" value="UniProtKB-KW"/>
</dbReference>
<dbReference type="SUPFAM" id="SSF51735">
    <property type="entry name" value="NAD(P)-binding Rossmann-fold domains"/>
    <property type="match status" value="1"/>
</dbReference>
<dbReference type="PANTHER" id="PTHR42813:SF3">
    <property type="entry name" value="GLUTATHIONE-INDEPENDENT FORMALDEHYDE DEHYDROGENASE"/>
    <property type="match status" value="1"/>
</dbReference>
<dbReference type="Pfam" id="PF00107">
    <property type="entry name" value="ADH_zinc_N"/>
    <property type="match status" value="1"/>
</dbReference>
<evidence type="ECO:0000256" key="5">
    <source>
        <dbReference type="ARBA" id="ARBA00023002"/>
    </source>
</evidence>
<organism evidence="11 12">
    <name type="scientific">Penicillium cinerascens</name>
    <dbReference type="NCBI Taxonomy" id="70096"/>
    <lineage>
        <taxon>Eukaryota</taxon>
        <taxon>Fungi</taxon>
        <taxon>Dikarya</taxon>
        <taxon>Ascomycota</taxon>
        <taxon>Pezizomycotina</taxon>
        <taxon>Eurotiomycetes</taxon>
        <taxon>Eurotiomycetidae</taxon>
        <taxon>Eurotiales</taxon>
        <taxon>Aspergillaceae</taxon>
        <taxon>Penicillium</taxon>
    </lineage>
</organism>
<feature type="domain" description="Alcohol dehydrogenase-like C-terminal" evidence="9">
    <location>
        <begin position="190"/>
        <end position="258"/>
    </location>
</feature>
<comment type="caution">
    <text evidence="11">The sequence shown here is derived from an EMBL/GenBank/DDBJ whole genome shotgun (WGS) entry which is preliminary data.</text>
</comment>
<gene>
    <name evidence="11" type="ORF">N7498_006404</name>
</gene>
<dbReference type="EMBL" id="JAPQKR010000013">
    <property type="protein sequence ID" value="KAJ5201741.1"/>
    <property type="molecule type" value="Genomic_DNA"/>
</dbReference>
<dbReference type="InterPro" id="IPR036291">
    <property type="entry name" value="NAD(P)-bd_dom_sf"/>
</dbReference>
<evidence type="ECO:0000256" key="6">
    <source>
        <dbReference type="ARBA" id="ARBA00023027"/>
    </source>
</evidence>
<dbReference type="GeneID" id="83180767"/>
<keyword evidence="5" id="KW-0560">Oxidoreductase</keyword>
<dbReference type="GO" id="GO:0008270">
    <property type="term" value="F:zinc ion binding"/>
    <property type="evidence" value="ECO:0007669"/>
    <property type="project" value="InterPro"/>
</dbReference>
<protein>
    <submittedName>
        <fullName evidence="11">Uncharacterized protein</fullName>
    </submittedName>
</protein>
<feature type="domain" description="Alcohol dehydrogenase-like N-terminal" evidence="10">
    <location>
        <begin position="30"/>
        <end position="142"/>
    </location>
</feature>
<evidence type="ECO:0000259" key="10">
    <source>
        <dbReference type="Pfam" id="PF08240"/>
    </source>
</evidence>
<evidence type="ECO:0000259" key="9">
    <source>
        <dbReference type="Pfam" id="PF00107"/>
    </source>
</evidence>
<dbReference type="OrthoDB" id="256333at2759"/>
<evidence type="ECO:0000256" key="7">
    <source>
        <dbReference type="RuleBase" id="RU361277"/>
    </source>
</evidence>
<keyword evidence="4 7" id="KW-0862">Zinc</keyword>
<dbReference type="InterPro" id="IPR013154">
    <property type="entry name" value="ADH-like_N"/>
</dbReference>
<comment type="cofactor">
    <cofactor evidence="1 7">
        <name>Zn(2+)</name>
        <dbReference type="ChEBI" id="CHEBI:29105"/>
    </cofactor>
</comment>
<comment type="similarity">
    <text evidence="2 7">Belongs to the zinc-containing alcohol dehydrogenase family.</text>
</comment>
<dbReference type="Pfam" id="PF08240">
    <property type="entry name" value="ADH_N"/>
    <property type="match status" value="1"/>
</dbReference>
<dbReference type="InterPro" id="IPR002328">
    <property type="entry name" value="ADH_Zn_CS"/>
</dbReference>
<dbReference type="InterPro" id="IPR011032">
    <property type="entry name" value="GroES-like_sf"/>
</dbReference>
<evidence type="ECO:0000313" key="12">
    <source>
        <dbReference type="Proteomes" id="UP001150904"/>
    </source>
</evidence>
<accession>A0A9W9SXI7</accession>
<reference evidence="11" key="2">
    <citation type="journal article" date="2023" name="IMA Fungus">
        <title>Comparative genomic study of the Penicillium genus elucidates a diverse pangenome and 15 lateral gene transfer events.</title>
        <authorList>
            <person name="Petersen C."/>
            <person name="Sorensen T."/>
            <person name="Nielsen M.R."/>
            <person name="Sondergaard T.E."/>
            <person name="Sorensen J.L."/>
            <person name="Fitzpatrick D.A."/>
            <person name="Frisvad J.C."/>
            <person name="Nielsen K.L."/>
        </authorList>
    </citation>
    <scope>NUCLEOTIDE SEQUENCE</scope>
    <source>
        <strain evidence="11">IBT 15544</strain>
    </source>
</reference>
<dbReference type="Gene3D" id="3.90.180.10">
    <property type="entry name" value="Medium-chain alcohol dehydrogenases, catalytic domain"/>
    <property type="match status" value="1"/>
</dbReference>
<evidence type="ECO:0000256" key="2">
    <source>
        <dbReference type="ARBA" id="ARBA00008072"/>
    </source>
</evidence>
<feature type="coiled-coil region" evidence="8">
    <location>
        <begin position="861"/>
        <end position="893"/>
    </location>
</feature>
<keyword evidence="3 7" id="KW-0479">Metal-binding</keyword>
<evidence type="ECO:0000256" key="1">
    <source>
        <dbReference type="ARBA" id="ARBA00001947"/>
    </source>
</evidence>
<keyword evidence="6" id="KW-0520">NAD</keyword>
<reference evidence="11" key="1">
    <citation type="submission" date="2022-12" db="EMBL/GenBank/DDBJ databases">
        <authorList>
            <person name="Petersen C."/>
        </authorList>
    </citation>
    <scope>NUCLEOTIDE SEQUENCE</scope>
    <source>
        <strain evidence="11">IBT 15544</strain>
    </source>
</reference>
<evidence type="ECO:0000313" key="11">
    <source>
        <dbReference type="EMBL" id="KAJ5201741.1"/>
    </source>
</evidence>
<dbReference type="RefSeq" id="XP_058307657.1">
    <property type="nucleotide sequence ID" value="XM_058453466.1"/>
</dbReference>
<sequence>MASATMQALNYLGPYKVRVEYVEKPKLEHPDDIIVKVTTAAICGSDLHMYEGRTAAEPGITFGHENMGIVDEMGDGVTLLKKGDRVVMPFNVADGRCRNCEEGRTAFCTGVNPGFAGGAYGYVAMGPYRGGQAQYVRVPYADFNALKLPPGAEHEADFVLLADIFPTGWHGVEISGFKSGESIAVFGAGPVGLMAAYSAILRGASFVYVVDRVPERLAVAKKIGCIPIDFTKSDAVDQIIAHNGDMVDRSVDAVGYQAVDPNGSSEKPNIVLENMIRVTRACGGMGIPGLYVPSDPGAPDAATANGMISLSFGKLFEKGLSLGTGQCNVKAYNRYLRDMIIAGKAKPSFVISHEIDLTGAEAAYHKFDKREDGSSLSRQYHTFYPVVHTNTAFILIQALTSQRSLFPTPTLSVSATLDLLALSNLIIEAPNPLRTLHPLNTDINPIHRGQVECTIQDLTAKFVLNQNLEDLIPAQYLRLARQSATATRKAWIFRCGADDARAIDMEEWSRVDIRYRGVFKTLAKCPQFTKGLWEGGCEDFQAELNSGRSKTQAQVIYALLSEIGEMLDLKRETYDGDAVFSLTPRLLSHQMEYWTGYRQKYKDAPETAGFLSLEFSPHSWTSHTILPTSTTTKEQSLRSALGDKFKIILGQLLLHLRYLPLPGDKLPDQEIFLIGLHGSKLHLMRAFFPGQKISSLWCRREIPSPAPTFSSDRVQILRTLSPETPQSAHIEDTNTEEHLLGIQNPSTEGISAQTPDSSRFYTAKNMERVRQQLADTKMEQLDYEPDLRTFRVLATCEFDLWLREDFAAAVHMLVALHLYLLGGTAQCGTLQQVFEKHPYAGDASSPDSGFGVELQRDSRLYQDLHREEKNFEEKEEELRREELIQRQEDAEAHRRREVMRNTEGDRIGSLHDARRQWWDFVWQDEDDPFSAKP</sequence>
<dbReference type="Gene3D" id="3.40.50.720">
    <property type="entry name" value="NAD(P)-binding Rossmann-like Domain"/>
    <property type="match status" value="1"/>
</dbReference>
<evidence type="ECO:0000256" key="4">
    <source>
        <dbReference type="ARBA" id="ARBA00022833"/>
    </source>
</evidence>
<dbReference type="CDD" id="cd08282">
    <property type="entry name" value="PFDH_like"/>
    <property type="match status" value="1"/>
</dbReference>
<evidence type="ECO:0000256" key="3">
    <source>
        <dbReference type="ARBA" id="ARBA00022723"/>
    </source>
</evidence>
<name>A0A9W9SXI7_9EURO</name>
<dbReference type="AlphaFoldDB" id="A0A9W9SXI7"/>
<dbReference type="PROSITE" id="PS00059">
    <property type="entry name" value="ADH_ZINC"/>
    <property type="match status" value="1"/>
</dbReference>
<dbReference type="InterPro" id="IPR013149">
    <property type="entry name" value="ADH-like_C"/>
</dbReference>
<evidence type="ECO:0000256" key="8">
    <source>
        <dbReference type="SAM" id="Coils"/>
    </source>
</evidence>
<dbReference type="Proteomes" id="UP001150904">
    <property type="component" value="Unassembled WGS sequence"/>
</dbReference>
<keyword evidence="8" id="KW-0175">Coiled coil</keyword>
<dbReference type="PANTHER" id="PTHR42813">
    <property type="entry name" value="ZINC-TYPE ALCOHOL DEHYDROGENASE-LIKE"/>
    <property type="match status" value="1"/>
</dbReference>
<dbReference type="SUPFAM" id="SSF50129">
    <property type="entry name" value="GroES-like"/>
    <property type="match status" value="1"/>
</dbReference>
<proteinExistence type="inferred from homology"/>